<evidence type="ECO:0000259" key="1">
    <source>
        <dbReference type="Pfam" id="PF02627"/>
    </source>
</evidence>
<evidence type="ECO:0000313" key="3">
    <source>
        <dbReference type="Proteomes" id="UP001163947"/>
    </source>
</evidence>
<dbReference type="AlphaFoldDB" id="A0AA46P8M4"/>
<feature type="domain" description="Carboxymuconolactone decarboxylase-like" evidence="1">
    <location>
        <begin position="60"/>
        <end position="122"/>
    </location>
</feature>
<organism evidence="2 3">
    <name type="scientific">Rhodococcus aetherivorans</name>
    <dbReference type="NCBI Taxonomy" id="191292"/>
    <lineage>
        <taxon>Bacteria</taxon>
        <taxon>Bacillati</taxon>
        <taxon>Actinomycetota</taxon>
        <taxon>Actinomycetes</taxon>
        <taxon>Mycobacteriales</taxon>
        <taxon>Nocardiaceae</taxon>
        <taxon>Rhodococcus</taxon>
    </lineage>
</organism>
<name>A0AA46P8M4_9NOCA</name>
<dbReference type="SUPFAM" id="SSF69118">
    <property type="entry name" value="AhpD-like"/>
    <property type="match status" value="2"/>
</dbReference>
<dbReference type="InterPro" id="IPR003779">
    <property type="entry name" value="CMD-like"/>
</dbReference>
<accession>A0AA46P8M4</accession>
<gene>
    <name evidence="2" type="ORF">OCS65_27255</name>
</gene>
<dbReference type="EMBL" id="CP106982">
    <property type="protein sequence ID" value="UYF97080.1"/>
    <property type="molecule type" value="Genomic_DNA"/>
</dbReference>
<sequence>MVTLQRRYGAQFAMVRKVLGVAPNAAAYLEIWPIGMRTYNVLVPNFLNLPFLLFGFGPPKATVGLAMYTASRAAGCAYCASHCCAFALRRGADEGDLVRIVGRGPASGGYSSAERSALDVAEGLGRVPGSLTPAQRDALRDSFSPADAEWLVLAVAVMGFLNKFNDTVGIPLEESMLALADEVIGPTGWTAGKHLPIPAATVTPTKPQPDRFVDLLGLLPVLPSVIRADKHWTSGVPHSWPAVGIHLRQRTGHDFPILAHLSHGRAIRALAAVLGANTDPKQSRLGLRAKHLAGLVYANAVEDEALAKSARNLAEYAGATTSQLAGSRAGLDVHTDTALAYAEAASSSPAQITPEVVAAATKKLAPPEIIELTVWISVMQLLHRLHAFYE</sequence>
<reference evidence="2" key="1">
    <citation type="submission" date="2022-09" db="EMBL/GenBank/DDBJ databases">
        <title>The genome sequence of Rhodococcus aetherivorans N1.</title>
        <authorList>
            <person name="Jiang W."/>
        </authorList>
    </citation>
    <scope>NUCLEOTIDE SEQUENCE</scope>
    <source>
        <strain evidence="2">N1</strain>
    </source>
</reference>
<protein>
    <submittedName>
        <fullName evidence="2">Carboxymuconolactone decarboxylase family protein</fullName>
    </submittedName>
</protein>
<dbReference type="Gene3D" id="1.20.1290.10">
    <property type="entry name" value="AhpD-like"/>
    <property type="match status" value="2"/>
</dbReference>
<proteinExistence type="predicted"/>
<evidence type="ECO:0000313" key="2">
    <source>
        <dbReference type="EMBL" id="UYF97080.1"/>
    </source>
</evidence>
<dbReference type="Proteomes" id="UP001163947">
    <property type="component" value="Chromosome"/>
</dbReference>
<dbReference type="InterPro" id="IPR029032">
    <property type="entry name" value="AhpD-like"/>
</dbReference>
<dbReference type="Pfam" id="PF02627">
    <property type="entry name" value="CMD"/>
    <property type="match status" value="1"/>
</dbReference>